<reference evidence="1" key="1">
    <citation type="submission" date="2016-08" db="EMBL/GenBank/DDBJ databases">
        <authorList>
            <person name="Ngugi D.K."/>
            <person name="Miyake S."/>
            <person name="Stingl U."/>
        </authorList>
    </citation>
    <scope>NUCLEOTIDE SEQUENCE</scope>
    <source>
        <strain evidence="1">SCG-D08WGA-EpuloA1</strain>
    </source>
</reference>
<keyword evidence="1" id="KW-0808">Transferase</keyword>
<sequence>MGTLEVICGPMFSGKSEELIRRLQRTLYAKQTTIIFTPSIDTRYKANSISSHNGRTLKAVPIQNSSDMLKYIDEKTQVVGIDEVQFLSGNTIEIIMSIVNQGKRVICAGLDKTFKGEGFGIVPELLALADDVTKLSSICMVCGNEATYTQRLIDNKPASYNDPIILIGASDSYEPRCRKCYTIDKK</sequence>
<dbReference type="Proteomes" id="UP000188637">
    <property type="component" value="Unassembled WGS sequence"/>
</dbReference>
<accession>A0ACC8XEY7</accession>
<organism evidence="1 2">
    <name type="scientific">Candidatus Epulonipiscium fishelsonii</name>
    <dbReference type="NCBI Taxonomy" id="77094"/>
    <lineage>
        <taxon>Bacteria</taxon>
        <taxon>Bacillati</taxon>
        <taxon>Bacillota</taxon>
        <taxon>Clostridia</taxon>
        <taxon>Lachnospirales</taxon>
        <taxon>Lachnospiraceae</taxon>
        <taxon>Candidatus Epulonipiscium</taxon>
    </lineage>
</organism>
<dbReference type="EMBL" id="LJHD01000206">
    <property type="protein sequence ID" value="ONI41822.1"/>
    <property type="molecule type" value="Genomic_DNA"/>
</dbReference>
<gene>
    <name evidence="1" type="ORF">AN640_07730</name>
</gene>
<protein>
    <submittedName>
        <fullName evidence="1">Thymidine kinase</fullName>
    </submittedName>
</protein>
<proteinExistence type="predicted"/>
<name>A0ACC8XEY7_9FIRM</name>
<keyword evidence="2" id="KW-1185">Reference proteome</keyword>
<evidence type="ECO:0000313" key="1">
    <source>
        <dbReference type="EMBL" id="ONI41822.1"/>
    </source>
</evidence>
<comment type="caution">
    <text evidence="1">The sequence shown here is derived from an EMBL/GenBank/DDBJ whole genome shotgun (WGS) entry which is preliminary data.</text>
</comment>
<keyword evidence="1" id="KW-0418">Kinase</keyword>
<evidence type="ECO:0000313" key="2">
    <source>
        <dbReference type="Proteomes" id="UP000188637"/>
    </source>
</evidence>